<evidence type="ECO:0000313" key="2">
    <source>
        <dbReference type="Proteomes" id="UP000295509"/>
    </source>
</evidence>
<organism evidence="1 2">
    <name type="scientific">Paraburkholderia rhizosphaerae</name>
    <dbReference type="NCBI Taxonomy" id="480658"/>
    <lineage>
        <taxon>Bacteria</taxon>
        <taxon>Pseudomonadati</taxon>
        <taxon>Pseudomonadota</taxon>
        <taxon>Betaproteobacteria</taxon>
        <taxon>Burkholderiales</taxon>
        <taxon>Burkholderiaceae</taxon>
        <taxon>Paraburkholderia</taxon>
    </lineage>
</organism>
<evidence type="ECO:0000313" key="1">
    <source>
        <dbReference type="EMBL" id="TDY52238.1"/>
    </source>
</evidence>
<comment type="caution">
    <text evidence="1">The sequence shown here is derived from an EMBL/GenBank/DDBJ whole genome shotgun (WGS) entry which is preliminary data.</text>
</comment>
<dbReference type="Proteomes" id="UP000295509">
    <property type="component" value="Unassembled WGS sequence"/>
</dbReference>
<accession>A0A4R8LWN4</accession>
<sequence length="338" mass="37985">MGLLNWLLGRDRVQIAPQIAAQIDDGVNRVLAMYPRLQRASHYKERLKPGVVASLQHIDTLLASLPVAHQADQQAWSSDLALRAFFATPDDLVQAFGRSEELRSFFDQHPDSAEAYAALGMAMKERHFLGVEAEGDQVRYDVPQTSLLFGDHQVRMCSRGERELREEIGHRLFDQLVLEGMAKLATDRDKLLDEARELVQARTTLLERQGVGMRSVVGGEALDDAAELAHLQAQLEENARNLSELRMPTRTYDLQLKGICEVLTAPAAHLYVSSKRIRIDLMNVIRENDGPGCHEIEFHFARIPGDPPRTRAFVLVCFPRREMPAGGLRFDDVMRGLG</sequence>
<keyword evidence="2" id="KW-1185">Reference proteome</keyword>
<dbReference type="RefSeq" id="WP_134191175.1">
    <property type="nucleotide sequence ID" value="NZ_JBHLUW010000027.1"/>
</dbReference>
<proteinExistence type="predicted"/>
<reference evidence="1 2" key="1">
    <citation type="submission" date="2019-03" db="EMBL/GenBank/DDBJ databases">
        <title>Genomic Encyclopedia of Type Strains, Phase III (KMG-III): the genomes of soil and plant-associated and newly described type strains.</title>
        <authorList>
            <person name="Whitman W."/>
        </authorList>
    </citation>
    <scope>NUCLEOTIDE SEQUENCE [LARGE SCALE GENOMIC DNA]</scope>
    <source>
        <strain evidence="1 2">LMG 29544</strain>
    </source>
</reference>
<dbReference type="OrthoDB" id="8557243at2"/>
<gene>
    <name evidence="1" type="ORF">BX592_105122</name>
</gene>
<dbReference type="AlphaFoldDB" id="A0A4R8LWN4"/>
<name>A0A4R8LWN4_9BURK</name>
<protein>
    <submittedName>
        <fullName evidence="1">Uncharacterized protein</fullName>
    </submittedName>
</protein>
<dbReference type="EMBL" id="SORE01000005">
    <property type="protein sequence ID" value="TDY52238.1"/>
    <property type="molecule type" value="Genomic_DNA"/>
</dbReference>